<comment type="caution">
    <text evidence="1">The sequence shown here is derived from an EMBL/GenBank/DDBJ whole genome shotgun (WGS) entry which is preliminary data.</text>
</comment>
<accession>A0ABU1K228</accession>
<protein>
    <submittedName>
        <fullName evidence="1">Uncharacterized protein</fullName>
    </submittedName>
</protein>
<organism evidence="1 2">
    <name type="scientific">Inquilinus ginsengisoli</name>
    <dbReference type="NCBI Taxonomy" id="363840"/>
    <lineage>
        <taxon>Bacteria</taxon>
        <taxon>Pseudomonadati</taxon>
        <taxon>Pseudomonadota</taxon>
        <taxon>Alphaproteobacteria</taxon>
        <taxon>Rhodospirillales</taxon>
        <taxon>Rhodospirillaceae</taxon>
        <taxon>Inquilinus</taxon>
    </lineage>
</organism>
<gene>
    <name evidence="1" type="ORF">E9232_006392</name>
</gene>
<dbReference type="RefSeq" id="WP_309801135.1">
    <property type="nucleotide sequence ID" value="NZ_JAVDPW010000014.1"/>
</dbReference>
<reference evidence="1 2" key="1">
    <citation type="submission" date="2023-07" db="EMBL/GenBank/DDBJ databases">
        <title>Sorghum-associated microbial communities from plants grown in Nebraska, USA.</title>
        <authorList>
            <person name="Schachtman D."/>
        </authorList>
    </citation>
    <scope>NUCLEOTIDE SEQUENCE [LARGE SCALE GENOMIC DNA]</scope>
    <source>
        <strain evidence="1 2">584</strain>
    </source>
</reference>
<evidence type="ECO:0000313" key="1">
    <source>
        <dbReference type="EMBL" id="MDR6293839.1"/>
    </source>
</evidence>
<dbReference type="EMBL" id="JAVDPW010000014">
    <property type="protein sequence ID" value="MDR6293839.1"/>
    <property type="molecule type" value="Genomic_DNA"/>
</dbReference>
<keyword evidence="2" id="KW-1185">Reference proteome</keyword>
<name>A0ABU1K228_9PROT</name>
<sequence length="64" mass="6507">MTGFRQARGSEATRAATRQAVILISLLIAVDGGGHAAGAQQRMSALGILRSVAADTAPSGWSRA</sequence>
<proteinExistence type="predicted"/>
<evidence type="ECO:0000313" key="2">
    <source>
        <dbReference type="Proteomes" id="UP001262410"/>
    </source>
</evidence>
<dbReference type="Proteomes" id="UP001262410">
    <property type="component" value="Unassembled WGS sequence"/>
</dbReference>